<protein>
    <recommendedName>
        <fullName evidence="1">Deleted in lung and esophageal cancer protein 1 Ig-like domain-containing protein</fullName>
    </recommendedName>
</protein>
<dbReference type="PANTHER" id="PTHR45912:SF3">
    <property type="entry name" value="CILIA- AND FLAGELLA-ASSOCIATED PROTEIN 47"/>
    <property type="match status" value="1"/>
</dbReference>
<dbReference type="GO" id="GO:0005929">
    <property type="term" value="C:cilium"/>
    <property type="evidence" value="ECO:0007669"/>
    <property type="project" value="TreeGrafter"/>
</dbReference>
<sequence>MRPLSGKEGGTLKHMEALGVRITPGIIHFSDVRTSITQVMTVQIHNISLNTKQIRVYPPKSDDLKLINESFERPIAAGMKSSVWVKLHLKHDGADFEDRLVITVDGETQMLPIL</sequence>
<proteinExistence type="predicted"/>
<organism evidence="2 3">
    <name type="scientific">Opisthorchis viverrini</name>
    <name type="common">Southeast Asian liver fluke</name>
    <dbReference type="NCBI Taxonomy" id="6198"/>
    <lineage>
        <taxon>Eukaryota</taxon>
        <taxon>Metazoa</taxon>
        <taxon>Spiralia</taxon>
        <taxon>Lophotrochozoa</taxon>
        <taxon>Platyhelminthes</taxon>
        <taxon>Trematoda</taxon>
        <taxon>Digenea</taxon>
        <taxon>Opisthorchiida</taxon>
        <taxon>Opisthorchiata</taxon>
        <taxon>Opisthorchiidae</taxon>
        <taxon>Opisthorchis</taxon>
    </lineage>
</organism>
<dbReference type="CTD" id="20329035"/>
<evidence type="ECO:0000313" key="2">
    <source>
        <dbReference type="EMBL" id="KER22394.1"/>
    </source>
</evidence>
<reference evidence="2 3" key="1">
    <citation type="submission" date="2013-11" db="EMBL/GenBank/DDBJ databases">
        <title>Opisthorchis viverrini - life in the bile duct.</title>
        <authorList>
            <person name="Young N.D."/>
            <person name="Nagarajan N."/>
            <person name="Lin S.J."/>
            <person name="Korhonen P.K."/>
            <person name="Jex A.R."/>
            <person name="Hall R.S."/>
            <person name="Safavi-Hemami H."/>
            <person name="Kaewkong W."/>
            <person name="Bertrand D."/>
            <person name="Gao S."/>
            <person name="Seet Q."/>
            <person name="Wongkham S."/>
            <person name="Teh B.T."/>
            <person name="Wongkham C."/>
            <person name="Intapan P.M."/>
            <person name="Maleewong W."/>
            <person name="Yang X."/>
            <person name="Hu M."/>
            <person name="Wang Z."/>
            <person name="Hofmann A."/>
            <person name="Sternberg P.W."/>
            <person name="Tan P."/>
            <person name="Wang J."/>
            <person name="Gasser R.B."/>
        </authorList>
    </citation>
    <scope>NUCLEOTIDE SEQUENCE [LARGE SCALE GENOMIC DNA]</scope>
</reference>
<feature type="non-terminal residue" evidence="2">
    <location>
        <position position="114"/>
    </location>
</feature>
<dbReference type="PANTHER" id="PTHR45912">
    <property type="entry name" value="CILIA- AND FLAGELLA-ASSOCIATED PROTEIN 47"/>
    <property type="match status" value="1"/>
</dbReference>
<dbReference type="EMBL" id="KL596901">
    <property type="protein sequence ID" value="KER22394.1"/>
    <property type="molecule type" value="Genomic_DNA"/>
</dbReference>
<accession>A0A075A4Q1</accession>
<dbReference type="RefSeq" id="XP_009173868.1">
    <property type="nucleotide sequence ID" value="XM_009175604.1"/>
</dbReference>
<evidence type="ECO:0000313" key="3">
    <source>
        <dbReference type="Proteomes" id="UP000054324"/>
    </source>
</evidence>
<dbReference type="GeneID" id="20329035"/>
<keyword evidence="3" id="KW-1185">Reference proteome</keyword>
<dbReference type="STRING" id="6198.A0A075A4Q1"/>
<dbReference type="Proteomes" id="UP000054324">
    <property type="component" value="Unassembled WGS sequence"/>
</dbReference>
<feature type="domain" description="Deleted in lung and esophageal cancer protein 1 Ig-like" evidence="1">
    <location>
        <begin position="27"/>
        <end position="106"/>
    </location>
</feature>
<dbReference type="AlphaFoldDB" id="A0A075A4Q1"/>
<dbReference type="InterPro" id="IPR059041">
    <property type="entry name" value="Ig_DLEC1_1"/>
</dbReference>
<dbReference type="Pfam" id="PF23277">
    <property type="entry name" value="Ig_Dlec1_1"/>
    <property type="match status" value="1"/>
</dbReference>
<gene>
    <name evidence="2" type="ORF">T265_14869</name>
</gene>
<dbReference type="KEGG" id="ovi:T265_14869"/>
<name>A0A075A4Q1_OPIVI</name>
<dbReference type="GO" id="GO:0060271">
    <property type="term" value="P:cilium assembly"/>
    <property type="evidence" value="ECO:0007669"/>
    <property type="project" value="TreeGrafter"/>
</dbReference>
<evidence type="ECO:0000259" key="1">
    <source>
        <dbReference type="Pfam" id="PF23277"/>
    </source>
</evidence>